<organism evidence="4 5">
    <name type="scientific">Peronospora effusa</name>
    <dbReference type="NCBI Taxonomy" id="542832"/>
    <lineage>
        <taxon>Eukaryota</taxon>
        <taxon>Sar</taxon>
        <taxon>Stramenopiles</taxon>
        <taxon>Oomycota</taxon>
        <taxon>Peronosporomycetes</taxon>
        <taxon>Peronosporales</taxon>
        <taxon>Peronosporaceae</taxon>
        <taxon>Peronospora</taxon>
    </lineage>
</organism>
<dbReference type="STRING" id="542832.A0A3M6VJG6"/>
<sequence>MRRGLARSGRNKHKFSYAGLCLVYHLSFCTSWCVKFCKHKILRSHWWRLQLLAMREYCIRILVDVPLFHGVRRCCSIKVFGQHGVAVVADPVLLLLPTPLESAVVWLEYEGSSRTWVSTVLLLLTLAISSIFSVTLYLLRGEILKLFLDDAQGITRAAGMLAVWTSLEVLDGLNAVTQGIFRGASTQKVAATVDAVAYYVCGIQYVKLQLLPMLASLTSSI</sequence>
<keyword evidence="2" id="KW-1133">Transmembrane helix</keyword>
<protein>
    <submittedName>
        <fullName evidence="4">Uncharacterized protein</fullName>
    </submittedName>
</protein>
<evidence type="ECO:0000256" key="1">
    <source>
        <dbReference type="ARBA" id="ARBA00010199"/>
    </source>
</evidence>
<gene>
    <name evidence="4" type="ORF">DD238_003025</name>
    <name evidence="3" type="ORF">DD238_003034</name>
</gene>
<feature type="transmembrane region" description="Helical" evidence="2">
    <location>
        <begin position="116"/>
        <end position="139"/>
    </location>
</feature>
<evidence type="ECO:0000313" key="4">
    <source>
        <dbReference type="EMBL" id="RMX66507.1"/>
    </source>
</evidence>
<accession>A0A3M6VJG6</accession>
<keyword evidence="2" id="KW-0472">Membrane</keyword>
<dbReference type="InterPro" id="IPR002528">
    <property type="entry name" value="MATE_fam"/>
</dbReference>
<dbReference type="GO" id="GO:0015297">
    <property type="term" value="F:antiporter activity"/>
    <property type="evidence" value="ECO:0007669"/>
    <property type="project" value="InterPro"/>
</dbReference>
<dbReference type="VEuPathDB" id="FungiDB:DD237_007999"/>
<dbReference type="EMBL" id="QLLG01000201">
    <property type="protein sequence ID" value="RMX66507.1"/>
    <property type="molecule type" value="Genomic_DNA"/>
</dbReference>
<comment type="caution">
    <text evidence="4">The sequence shown here is derived from an EMBL/GenBank/DDBJ whole genome shotgun (WGS) entry which is preliminary data.</text>
</comment>
<reference evidence="4 5" key="1">
    <citation type="submission" date="2018-06" db="EMBL/GenBank/DDBJ databases">
        <title>Comparative genomics of downy mildews reveals potential adaptations to biotrophy.</title>
        <authorList>
            <person name="Fletcher K."/>
            <person name="Klosterman S.J."/>
            <person name="Derevnina L."/>
            <person name="Martin F."/>
            <person name="Koike S."/>
            <person name="Reyes Chin-Wo S."/>
            <person name="Mou B."/>
            <person name="Michelmore R."/>
        </authorList>
    </citation>
    <scope>NUCLEOTIDE SEQUENCE [LARGE SCALE GENOMIC DNA]</scope>
    <source>
        <strain evidence="4 5">R14</strain>
    </source>
</reference>
<evidence type="ECO:0000313" key="3">
    <source>
        <dbReference type="EMBL" id="RMX66493.1"/>
    </source>
</evidence>
<dbReference type="Proteomes" id="UP000282087">
    <property type="component" value="Unassembled WGS sequence"/>
</dbReference>
<dbReference type="EMBL" id="QLLG01000201">
    <property type="protein sequence ID" value="RMX66493.1"/>
    <property type="molecule type" value="Genomic_DNA"/>
</dbReference>
<keyword evidence="5" id="KW-1185">Reference proteome</keyword>
<dbReference type="GO" id="GO:0016020">
    <property type="term" value="C:membrane"/>
    <property type="evidence" value="ECO:0007669"/>
    <property type="project" value="InterPro"/>
</dbReference>
<dbReference type="AlphaFoldDB" id="A0A3M6VJG6"/>
<dbReference type="Pfam" id="PF01554">
    <property type="entry name" value="MatE"/>
    <property type="match status" value="1"/>
</dbReference>
<evidence type="ECO:0000256" key="2">
    <source>
        <dbReference type="SAM" id="Phobius"/>
    </source>
</evidence>
<evidence type="ECO:0000313" key="5">
    <source>
        <dbReference type="Proteomes" id="UP000282087"/>
    </source>
</evidence>
<comment type="similarity">
    <text evidence="1">Belongs to the multi antimicrobial extrusion (MATE) (TC 2.A.66.1) family.</text>
</comment>
<dbReference type="GO" id="GO:0042910">
    <property type="term" value="F:xenobiotic transmembrane transporter activity"/>
    <property type="evidence" value="ECO:0007669"/>
    <property type="project" value="InterPro"/>
</dbReference>
<name>A0A3M6VJG6_9STRA</name>
<keyword evidence="2" id="KW-0812">Transmembrane</keyword>
<proteinExistence type="inferred from homology"/>